<feature type="transmembrane region" description="Helical" evidence="2">
    <location>
        <begin position="101"/>
        <end position="122"/>
    </location>
</feature>
<dbReference type="GO" id="GO:0047484">
    <property type="term" value="P:regulation of response to osmotic stress"/>
    <property type="evidence" value="ECO:0007669"/>
    <property type="project" value="TreeGrafter"/>
</dbReference>
<feature type="region of interest" description="Disordered" evidence="1">
    <location>
        <begin position="298"/>
        <end position="325"/>
    </location>
</feature>
<protein>
    <recommendedName>
        <fullName evidence="5">Membrane protein MLC1</fullName>
    </recommendedName>
</protein>
<keyword evidence="2" id="KW-1133">Transmembrane helix</keyword>
<dbReference type="InterPro" id="IPR033280">
    <property type="entry name" value="Membrane_MLC1"/>
</dbReference>
<dbReference type="PANTHER" id="PTHR17597:SF0">
    <property type="entry name" value="MEMBRANE PROTEIN MLC1"/>
    <property type="match status" value="1"/>
</dbReference>
<feature type="compositionally biased region" description="Basic and acidic residues" evidence="1">
    <location>
        <begin position="29"/>
        <end position="46"/>
    </location>
</feature>
<feature type="transmembrane region" description="Helical" evidence="2">
    <location>
        <begin position="161"/>
        <end position="180"/>
    </location>
</feature>
<organism evidence="3 4">
    <name type="scientific">Scophthalmus maximus</name>
    <name type="common">Turbot</name>
    <name type="synonym">Psetta maxima</name>
    <dbReference type="NCBI Taxonomy" id="52904"/>
    <lineage>
        <taxon>Eukaryota</taxon>
        <taxon>Metazoa</taxon>
        <taxon>Chordata</taxon>
        <taxon>Craniata</taxon>
        <taxon>Vertebrata</taxon>
        <taxon>Euteleostomi</taxon>
        <taxon>Actinopterygii</taxon>
        <taxon>Neopterygii</taxon>
        <taxon>Teleostei</taxon>
        <taxon>Neoteleostei</taxon>
        <taxon>Acanthomorphata</taxon>
        <taxon>Carangaria</taxon>
        <taxon>Pleuronectiformes</taxon>
        <taxon>Pleuronectoidei</taxon>
        <taxon>Scophthalmidae</taxon>
        <taxon>Scophthalmus</taxon>
    </lineage>
</organism>
<feature type="transmembrane region" description="Helical" evidence="2">
    <location>
        <begin position="129"/>
        <end position="149"/>
    </location>
</feature>
<dbReference type="PANTHER" id="PTHR17597">
    <property type="entry name" value="MEMBRANE PROTEIN MLC1"/>
    <property type="match status" value="1"/>
</dbReference>
<dbReference type="AlphaFoldDB" id="A0A6A4T5X7"/>
<name>A0A6A4T5X7_SCOMX</name>
<feature type="transmembrane region" description="Helical" evidence="2">
    <location>
        <begin position="233"/>
        <end position="257"/>
    </location>
</feature>
<reference evidence="3 4" key="1">
    <citation type="submission" date="2019-06" db="EMBL/GenBank/DDBJ databases">
        <title>Draft genomes of female and male turbot (Scophthalmus maximus).</title>
        <authorList>
            <person name="Xu H."/>
            <person name="Xu X.-W."/>
            <person name="Shao C."/>
            <person name="Chen S."/>
        </authorList>
    </citation>
    <scope>NUCLEOTIDE SEQUENCE [LARGE SCALE GENOMIC DNA]</scope>
    <source>
        <strain evidence="3">Ysfricsl-2016a</strain>
        <tissue evidence="3">Blood</tissue>
    </source>
</reference>
<accession>A0A6A4T5X7</accession>
<evidence type="ECO:0000256" key="1">
    <source>
        <dbReference type="SAM" id="MobiDB-lite"/>
    </source>
</evidence>
<comment type="caution">
    <text evidence="3">The sequence shown here is derived from an EMBL/GenBank/DDBJ whole genome shotgun (WGS) entry which is preliminary data.</text>
</comment>
<evidence type="ECO:0000256" key="2">
    <source>
        <dbReference type="SAM" id="Phobius"/>
    </source>
</evidence>
<sequence>MQCEELSAREEFTYSHMPFLERGGGSLGRRSDRAAERRTDRGERDSYTVDVRASDLQLGQPEPLKHPCFSYRAWLYSVLIGGSLLITSGFSLYLGNVFPVAMDYLRCAAGSGLPAAIASFAIAKNRHVAVIEVIVGISAVFGGIIALNMDALLPGPYLSVTFFWILVACFPSAIASHVVSEYPNKCLVEVLIAISSVTSPLLFAASGFLSSSVISFIEIFLHDVPTAKQSYDILLLILMVLLVVQAVLTSATVVHCASYKSQLRMGATEYEGSVHTLTHYCEVFIIITYKGLVRASSDRSRQRNNSSANTHSPRTPPKLSSYPHPATRKVWTVDCGAVETVQDVCRMHTEEAE</sequence>
<gene>
    <name evidence="3" type="ORF">F2P81_007281</name>
</gene>
<dbReference type="Proteomes" id="UP000438429">
    <property type="component" value="Unassembled WGS sequence"/>
</dbReference>
<dbReference type="GO" id="GO:0031410">
    <property type="term" value="C:cytoplasmic vesicle"/>
    <property type="evidence" value="ECO:0007669"/>
    <property type="project" value="TreeGrafter"/>
</dbReference>
<keyword evidence="2" id="KW-0812">Transmembrane</keyword>
<evidence type="ECO:0008006" key="5">
    <source>
        <dbReference type="Google" id="ProtNLM"/>
    </source>
</evidence>
<dbReference type="GO" id="GO:0005886">
    <property type="term" value="C:plasma membrane"/>
    <property type="evidence" value="ECO:0007669"/>
    <property type="project" value="TreeGrafter"/>
</dbReference>
<feature type="region of interest" description="Disordered" evidence="1">
    <location>
        <begin position="23"/>
        <end position="46"/>
    </location>
</feature>
<evidence type="ECO:0000313" key="3">
    <source>
        <dbReference type="EMBL" id="KAF0041383.1"/>
    </source>
</evidence>
<dbReference type="EMBL" id="VEVO01000006">
    <property type="protein sequence ID" value="KAF0041383.1"/>
    <property type="molecule type" value="Genomic_DNA"/>
</dbReference>
<proteinExistence type="predicted"/>
<dbReference type="GO" id="GO:0005783">
    <property type="term" value="C:endoplasmic reticulum"/>
    <property type="evidence" value="ECO:0007669"/>
    <property type="project" value="TreeGrafter"/>
</dbReference>
<keyword evidence="2" id="KW-0472">Membrane</keyword>
<evidence type="ECO:0000313" key="4">
    <source>
        <dbReference type="Proteomes" id="UP000438429"/>
    </source>
</evidence>
<feature type="transmembrane region" description="Helical" evidence="2">
    <location>
        <begin position="73"/>
        <end position="95"/>
    </location>
</feature>